<name>A0A3Q4I1X0_NEOBR</name>
<evidence type="ECO:0000256" key="1">
    <source>
        <dbReference type="SAM" id="MobiDB-lite"/>
    </source>
</evidence>
<feature type="compositionally biased region" description="Acidic residues" evidence="1">
    <location>
        <begin position="61"/>
        <end position="75"/>
    </location>
</feature>
<evidence type="ECO:0008006" key="4">
    <source>
        <dbReference type="Google" id="ProtNLM"/>
    </source>
</evidence>
<dbReference type="InterPro" id="IPR028260">
    <property type="entry name" value="FAM177"/>
</dbReference>
<feature type="region of interest" description="Disordered" evidence="1">
    <location>
        <begin position="140"/>
        <end position="200"/>
    </location>
</feature>
<organism evidence="2 3">
    <name type="scientific">Neolamprologus brichardi</name>
    <name type="common">Fairy cichlid</name>
    <name type="synonym">Lamprologus brichardi</name>
    <dbReference type="NCBI Taxonomy" id="32507"/>
    <lineage>
        <taxon>Eukaryota</taxon>
        <taxon>Metazoa</taxon>
        <taxon>Chordata</taxon>
        <taxon>Craniata</taxon>
        <taxon>Vertebrata</taxon>
        <taxon>Euteleostomi</taxon>
        <taxon>Actinopterygii</taxon>
        <taxon>Neopterygii</taxon>
        <taxon>Teleostei</taxon>
        <taxon>Neoteleostei</taxon>
        <taxon>Acanthomorphata</taxon>
        <taxon>Ovalentaria</taxon>
        <taxon>Cichlomorphae</taxon>
        <taxon>Cichliformes</taxon>
        <taxon>Cichlidae</taxon>
        <taxon>African cichlids</taxon>
        <taxon>Pseudocrenilabrinae</taxon>
        <taxon>Lamprologini</taxon>
        <taxon>Neolamprologus</taxon>
    </lineage>
</organism>
<dbReference type="Ensembl" id="ENSNBRT00000024699.1">
    <property type="protein sequence ID" value="ENSNBRP00000024072.1"/>
    <property type="gene ID" value="ENSNBRG00000018391.1"/>
</dbReference>
<dbReference type="PANTHER" id="PTHR31206:SF10">
    <property type="entry name" value="PROTEIN FAM177A1"/>
    <property type="match status" value="1"/>
</dbReference>
<dbReference type="GeneTree" id="ENSGT00390000016736"/>
<dbReference type="AlphaFoldDB" id="A0A3Q4I1X0"/>
<feature type="compositionally biased region" description="Basic and acidic residues" evidence="1">
    <location>
        <begin position="140"/>
        <end position="164"/>
    </location>
</feature>
<dbReference type="Proteomes" id="UP000261580">
    <property type="component" value="Unassembled WGS sequence"/>
</dbReference>
<sequence>MADISLYLTNVNVSIGRNMDVRPSPNPPNDFESVELEELDKGVQQKEKAPRRIIHFSSGETMEEYSTDEEEDGEEKEVRTSERTSKMTWGPYFWFHMWRAATSTISACDYLGERMASLFGITSAKYQYAIDEYYRIKKEREEEKEENRLSEEAERSFEHLRSREEVDEPITAPDRVEEEEAATAHPDVTYQVENENQAAPSTIRVPAIVTAT</sequence>
<proteinExistence type="predicted"/>
<feature type="compositionally biased region" description="Polar residues" evidence="1">
    <location>
        <begin position="191"/>
        <end position="200"/>
    </location>
</feature>
<reference evidence="2" key="2">
    <citation type="submission" date="2025-09" db="UniProtKB">
        <authorList>
            <consortium name="Ensembl"/>
        </authorList>
    </citation>
    <scope>IDENTIFICATION</scope>
</reference>
<dbReference type="Bgee" id="ENSNBRG00000018391">
    <property type="expression patterns" value="Expressed in brain and 4 other cell types or tissues"/>
</dbReference>
<evidence type="ECO:0000313" key="2">
    <source>
        <dbReference type="Ensembl" id="ENSNBRP00000024072.1"/>
    </source>
</evidence>
<accession>A0A3Q4I1X0</accession>
<feature type="region of interest" description="Disordered" evidence="1">
    <location>
        <begin position="40"/>
        <end position="82"/>
    </location>
</feature>
<feature type="compositionally biased region" description="Basic and acidic residues" evidence="1">
    <location>
        <begin position="40"/>
        <end position="50"/>
    </location>
</feature>
<protein>
    <recommendedName>
        <fullName evidence="4">Family with sequence similarity 177 member A1</fullName>
    </recommendedName>
</protein>
<evidence type="ECO:0000313" key="3">
    <source>
        <dbReference type="Proteomes" id="UP000261580"/>
    </source>
</evidence>
<dbReference type="Pfam" id="PF14774">
    <property type="entry name" value="FAM177"/>
    <property type="match status" value="1"/>
</dbReference>
<dbReference type="PANTHER" id="PTHR31206">
    <property type="entry name" value="LP10445P"/>
    <property type="match status" value="1"/>
</dbReference>
<reference evidence="2" key="1">
    <citation type="submission" date="2025-08" db="UniProtKB">
        <authorList>
            <consortium name="Ensembl"/>
        </authorList>
    </citation>
    <scope>IDENTIFICATION</scope>
</reference>
<keyword evidence="3" id="KW-1185">Reference proteome</keyword>